<evidence type="ECO:0000313" key="8">
    <source>
        <dbReference type="EMBL" id="PNX74400.1"/>
    </source>
</evidence>
<evidence type="ECO:0000256" key="1">
    <source>
        <dbReference type="ARBA" id="ARBA00004123"/>
    </source>
</evidence>
<dbReference type="GO" id="GO:0008270">
    <property type="term" value="F:zinc ion binding"/>
    <property type="evidence" value="ECO:0007669"/>
    <property type="project" value="UniProtKB-KW"/>
</dbReference>
<reference evidence="8 9" key="1">
    <citation type="journal article" date="2014" name="Am. J. Bot.">
        <title>Genome assembly and annotation for red clover (Trifolium pratense; Fabaceae).</title>
        <authorList>
            <person name="Istvanek J."/>
            <person name="Jaros M."/>
            <person name="Krenek A."/>
            <person name="Repkova J."/>
        </authorList>
    </citation>
    <scope>NUCLEOTIDE SEQUENCE [LARGE SCALE GENOMIC DNA]</scope>
    <source>
        <strain evidence="9">cv. Tatra</strain>
        <tissue evidence="8">Young leaves</tissue>
    </source>
</reference>
<keyword evidence="3 6" id="KW-0863">Zinc-finger</keyword>
<dbReference type="EMBL" id="ASHM01027460">
    <property type="protein sequence ID" value="PNX74400.1"/>
    <property type="molecule type" value="Genomic_DNA"/>
</dbReference>
<dbReference type="InterPro" id="IPR013087">
    <property type="entry name" value="Znf_C2H2_type"/>
</dbReference>
<dbReference type="PANTHER" id="PTHR47287:SF15">
    <property type="entry name" value="ZINC FINGER PROTEIN 3-LIKE"/>
    <property type="match status" value="1"/>
</dbReference>
<gene>
    <name evidence="8" type="ORF">L195_g030319</name>
</gene>
<proteinExistence type="predicted"/>
<reference evidence="8 9" key="2">
    <citation type="journal article" date="2017" name="Front. Plant Sci.">
        <title>Gene Classification and Mining of Molecular Markers Useful in Red Clover (Trifolium pratense) Breeding.</title>
        <authorList>
            <person name="Istvanek J."/>
            <person name="Dluhosova J."/>
            <person name="Dluhos P."/>
            <person name="Patkova L."/>
            <person name="Nedelnik J."/>
            <person name="Repkova J."/>
        </authorList>
    </citation>
    <scope>NUCLEOTIDE SEQUENCE [LARGE SCALE GENOMIC DNA]</scope>
    <source>
        <strain evidence="9">cv. Tatra</strain>
        <tissue evidence="8">Young leaves</tissue>
    </source>
</reference>
<accession>A0A2K3L794</accession>
<dbReference type="Proteomes" id="UP000236291">
    <property type="component" value="Unassembled WGS sequence"/>
</dbReference>
<dbReference type="PROSITE" id="PS50157">
    <property type="entry name" value="ZINC_FINGER_C2H2_2"/>
    <property type="match status" value="1"/>
</dbReference>
<keyword evidence="4" id="KW-0862">Zinc</keyword>
<dbReference type="PANTHER" id="PTHR47287">
    <property type="entry name" value="C2H2 AND C2HC ZINC FINGERS SUPERFAMILY PROTEIN"/>
    <property type="match status" value="1"/>
</dbReference>
<dbReference type="InterPro" id="IPR044246">
    <property type="entry name" value="ZFP3-like"/>
</dbReference>
<evidence type="ECO:0000256" key="3">
    <source>
        <dbReference type="ARBA" id="ARBA00022771"/>
    </source>
</evidence>
<protein>
    <submittedName>
        <fullName evidence="8">Zinc finger protein 2-like</fullName>
    </submittedName>
</protein>
<dbReference type="PROSITE" id="PS00028">
    <property type="entry name" value="ZINC_FINGER_C2H2_1"/>
    <property type="match status" value="1"/>
</dbReference>
<evidence type="ECO:0000256" key="6">
    <source>
        <dbReference type="PROSITE-ProRule" id="PRU00042"/>
    </source>
</evidence>
<evidence type="ECO:0000256" key="4">
    <source>
        <dbReference type="ARBA" id="ARBA00022833"/>
    </source>
</evidence>
<evidence type="ECO:0000259" key="7">
    <source>
        <dbReference type="PROSITE" id="PS50157"/>
    </source>
</evidence>
<keyword evidence="5" id="KW-0539">Nucleus</keyword>
<dbReference type="PROSITE" id="PS50007">
    <property type="entry name" value="PIPLC_X_DOMAIN"/>
    <property type="match status" value="1"/>
</dbReference>
<feature type="domain" description="C2H2-type" evidence="7">
    <location>
        <begin position="59"/>
        <end position="86"/>
    </location>
</feature>
<keyword evidence="2" id="KW-0479">Metal-binding</keyword>
<dbReference type="GO" id="GO:0005634">
    <property type="term" value="C:nucleus"/>
    <property type="evidence" value="ECO:0007669"/>
    <property type="project" value="UniProtKB-SubCell"/>
</dbReference>
<evidence type="ECO:0000313" key="9">
    <source>
        <dbReference type="Proteomes" id="UP000236291"/>
    </source>
</evidence>
<sequence length="212" mass="23672">MCKRKAIVLAESDIEINDSMSPNIGDAGEDESTNSSKKNSPFLLFGFIIDPHKGIQHAYSCNFCSRKFLTPQALGGHQNSHKLERRLKKSCRFNTMGCNQGVSHANSNQGVVSLNTVTPYHGAYGYQYNEFNNMIQLPVSLNFDARNFLVPLQDIPKTDEVINDADQSIVRQQATMTEVDYGSISNGCDAVEDEVKETQEEEAIQDYLILKL</sequence>
<evidence type="ECO:0000256" key="5">
    <source>
        <dbReference type="ARBA" id="ARBA00023242"/>
    </source>
</evidence>
<comment type="subcellular location">
    <subcellularLocation>
        <location evidence="1">Nucleus</location>
    </subcellularLocation>
</comment>
<comment type="caution">
    <text evidence="8">The sequence shown here is derived from an EMBL/GenBank/DDBJ whole genome shotgun (WGS) entry which is preliminary data.</text>
</comment>
<dbReference type="GO" id="GO:0009788">
    <property type="term" value="P:negative regulation of abscisic acid-activated signaling pathway"/>
    <property type="evidence" value="ECO:0007669"/>
    <property type="project" value="InterPro"/>
</dbReference>
<dbReference type="AlphaFoldDB" id="A0A2K3L794"/>
<dbReference type="SUPFAM" id="SSF57667">
    <property type="entry name" value="beta-beta-alpha zinc fingers"/>
    <property type="match status" value="1"/>
</dbReference>
<evidence type="ECO:0000256" key="2">
    <source>
        <dbReference type="ARBA" id="ARBA00022723"/>
    </source>
</evidence>
<dbReference type="InterPro" id="IPR036236">
    <property type="entry name" value="Znf_C2H2_sf"/>
</dbReference>
<dbReference type="STRING" id="57577.A0A2K3L794"/>
<name>A0A2K3L794_TRIPR</name>
<organism evidence="8 9">
    <name type="scientific">Trifolium pratense</name>
    <name type="common">Red clover</name>
    <dbReference type="NCBI Taxonomy" id="57577"/>
    <lineage>
        <taxon>Eukaryota</taxon>
        <taxon>Viridiplantae</taxon>
        <taxon>Streptophyta</taxon>
        <taxon>Embryophyta</taxon>
        <taxon>Tracheophyta</taxon>
        <taxon>Spermatophyta</taxon>
        <taxon>Magnoliopsida</taxon>
        <taxon>eudicotyledons</taxon>
        <taxon>Gunneridae</taxon>
        <taxon>Pentapetalae</taxon>
        <taxon>rosids</taxon>
        <taxon>fabids</taxon>
        <taxon>Fabales</taxon>
        <taxon>Fabaceae</taxon>
        <taxon>Papilionoideae</taxon>
        <taxon>50 kb inversion clade</taxon>
        <taxon>NPAAA clade</taxon>
        <taxon>Hologalegina</taxon>
        <taxon>IRL clade</taxon>
        <taxon>Trifolieae</taxon>
        <taxon>Trifolium</taxon>
    </lineage>
</organism>